<feature type="region of interest" description="Disordered" evidence="1">
    <location>
        <begin position="326"/>
        <end position="374"/>
    </location>
</feature>
<reference evidence="2 3" key="1">
    <citation type="submission" date="2020-04" db="EMBL/GenBank/DDBJ databases">
        <title>Perkinsus olseni comparative genomics.</title>
        <authorList>
            <person name="Bogema D.R."/>
        </authorList>
    </citation>
    <scope>NUCLEOTIDE SEQUENCE [LARGE SCALE GENOMIC DNA]</scope>
    <source>
        <strain evidence="2 3">ATCC PRA-207</strain>
    </source>
</reference>
<feature type="compositionally biased region" description="Polar residues" evidence="1">
    <location>
        <begin position="327"/>
        <end position="337"/>
    </location>
</feature>
<name>A0A7J6UNL8_PEROL</name>
<evidence type="ECO:0000256" key="1">
    <source>
        <dbReference type="SAM" id="MobiDB-lite"/>
    </source>
</evidence>
<feature type="region of interest" description="Disordered" evidence="1">
    <location>
        <begin position="64"/>
        <end position="87"/>
    </location>
</feature>
<feature type="region of interest" description="Disordered" evidence="1">
    <location>
        <begin position="26"/>
        <end position="52"/>
    </location>
</feature>
<organism evidence="2 3">
    <name type="scientific">Perkinsus olseni</name>
    <name type="common">Perkinsus atlanticus</name>
    <dbReference type="NCBI Taxonomy" id="32597"/>
    <lineage>
        <taxon>Eukaryota</taxon>
        <taxon>Sar</taxon>
        <taxon>Alveolata</taxon>
        <taxon>Perkinsozoa</taxon>
        <taxon>Perkinsea</taxon>
        <taxon>Perkinsida</taxon>
        <taxon>Perkinsidae</taxon>
        <taxon>Perkinsus</taxon>
    </lineage>
</organism>
<dbReference type="AlphaFoldDB" id="A0A7J6UNL8"/>
<protein>
    <submittedName>
        <fullName evidence="2">Uncharacterized protein</fullName>
    </submittedName>
</protein>
<feature type="region of interest" description="Disordered" evidence="1">
    <location>
        <begin position="247"/>
        <end position="294"/>
    </location>
</feature>
<sequence>MDVVATPEKNGCLAFRKCFEMGTSPALLGKPPVPSERDDQLSSTRPSSMKDVALNSRESFYGPTYSRTTQDQCTPPSLARRHRSRSSHNLLSFTRKPAITAVSVSQGSPHVGYFLKHERNQERRTQSLKAQPMTVARLPTVAVGVAERFLSWIRLGPSGLSYAEMAKVHQKVHSRRQHACTSAISRKRSSLTRPRRVSYSSETREIYAVDSYANGRVDRLQRRFEKEAAPSLRSEFSNQDVIIEASVVEEGSSREATPQRGEGDLDLRGSAGAAPAMKGSTVVEGGSNHGVKSEEGAGIDMAACVSSMARSAAGESVRELKDDLAKSTMTNEGSPTKQKSRNRKAPTSRSVIASTPTVEMHVGPSASTTGRKRRRQCEAVDYFVDVEVRVQTEGKAFKTQVNLFPKGRLLNQIKKSLGKETHLKDVFLREQPWLVTGHSEGIDVELDPAAPAEVASGYEYLLLRSMTEDSEQATDFKDSVA</sequence>
<accession>A0A7J6UNL8</accession>
<dbReference type="Proteomes" id="UP000553632">
    <property type="component" value="Unassembled WGS sequence"/>
</dbReference>
<evidence type="ECO:0000313" key="3">
    <source>
        <dbReference type="Proteomes" id="UP000553632"/>
    </source>
</evidence>
<evidence type="ECO:0000313" key="2">
    <source>
        <dbReference type="EMBL" id="KAF4758864.1"/>
    </source>
</evidence>
<feature type="compositionally biased region" description="Polar residues" evidence="1">
    <location>
        <begin position="347"/>
        <end position="357"/>
    </location>
</feature>
<gene>
    <name evidence="2" type="ORF">FOZ63_022894</name>
</gene>
<feature type="compositionally biased region" description="Polar residues" evidence="1">
    <location>
        <begin position="65"/>
        <end position="75"/>
    </location>
</feature>
<keyword evidence="3" id="KW-1185">Reference proteome</keyword>
<dbReference type="EMBL" id="JABANO010000902">
    <property type="protein sequence ID" value="KAF4758864.1"/>
    <property type="molecule type" value="Genomic_DNA"/>
</dbReference>
<comment type="caution">
    <text evidence="2">The sequence shown here is derived from an EMBL/GenBank/DDBJ whole genome shotgun (WGS) entry which is preliminary data.</text>
</comment>
<proteinExistence type="predicted"/>